<dbReference type="CDD" id="cd00338">
    <property type="entry name" value="Ser_Recombinase"/>
    <property type="match status" value="1"/>
</dbReference>
<dbReference type="PANTHER" id="PTHR30461:SF23">
    <property type="entry name" value="DNA RECOMBINASE-RELATED"/>
    <property type="match status" value="1"/>
</dbReference>
<keyword evidence="4" id="KW-1185">Reference proteome</keyword>
<proteinExistence type="predicted"/>
<accession>A0ABW5N1Q4</accession>
<dbReference type="SMART" id="SM00857">
    <property type="entry name" value="Resolvase"/>
    <property type="match status" value="1"/>
</dbReference>
<dbReference type="RefSeq" id="WP_377768569.1">
    <property type="nucleotide sequence ID" value="NZ_JBHULB010000083.1"/>
</dbReference>
<comment type="caution">
    <text evidence="3">The sequence shown here is derived from an EMBL/GenBank/DDBJ whole genome shotgun (WGS) entry which is preliminary data.</text>
</comment>
<evidence type="ECO:0000256" key="1">
    <source>
        <dbReference type="SAM" id="Coils"/>
    </source>
</evidence>
<reference evidence="4" key="1">
    <citation type="journal article" date="2019" name="Int. J. Syst. Evol. Microbiol.">
        <title>The Global Catalogue of Microorganisms (GCM) 10K type strain sequencing project: providing services to taxonomists for standard genome sequencing and annotation.</title>
        <authorList>
            <consortium name="The Broad Institute Genomics Platform"/>
            <consortium name="The Broad Institute Genome Sequencing Center for Infectious Disease"/>
            <person name="Wu L."/>
            <person name="Ma J."/>
        </authorList>
    </citation>
    <scope>NUCLEOTIDE SEQUENCE [LARGE SCALE GENOMIC DNA]</scope>
    <source>
        <strain evidence="4">KCTC 52368</strain>
    </source>
</reference>
<sequence>MKDVVAIYARISQEKDDIDISIPQQIEQGKTFAKAKGLDYQIYKDEGYSGTLPATERPAMYQLLQDIVKKDSKIKILWGREMFRLYRGNIPKMEIQMVCKKHNVDIYYADKKFNSADALEKLMDNMLGVMGEFYVDLTKQNVKQAIRKNFDDGKAHGIAPYGYTTDENKRLTIDEEQAKWVRKMFEWHIGGMGVTSIANKLMDMGVQTMYDPDKTRYSKKWDRTTVYGILNNKLYYGFRTHNDWRVVDRKRELISSREIEVPHLAIIDEMTYNESSLAFEQLKSYTGKRTWHKYLLGGLLYCSYCGSRYNGRSDNRNEDVYRCNTKRNGSCKNRDIRKSYIERFIWVYISDGQILLDSLLNRRNGDYENNIELLTNELKALENRKEKLNSEWSRAIHFAVSGELTESELRPEKERITKEKAEVSLKIKNIDKQIKALSMNSNLRGQIEEDFENITGYKYNGVLSNMDDLRTYWSARDKVLHKSYPYNEKQKFLNKYLNEITVNYINGLFKLTIKFNLPIENKTVYMDRKFYVALDYESKRTYDLGHPKKHNFPNNLNSLISSVKKLEENSI</sequence>
<dbReference type="Pfam" id="PF07508">
    <property type="entry name" value="Recombinase"/>
    <property type="match status" value="1"/>
</dbReference>
<name>A0ABW5N1Q4_9FLAO</name>
<dbReference type="InterPro" id="IPR036162">
    <property type="entry name" value="Resolvase-like_N_sf"/>
</dbReference>
<dbReference type="InterPro" id="IPR025827">
    <property type="entry name" value="Zn_ribbon_recom_dom"/>
</dbReference>
<dbReference type="Gene3D" id="3.40.50.1390">
    <property type="entry name" value="Resolvase, N-terminal catalytic domain"/>
    <property type="match status" value="1"/>
</dbReference>
<dbReference type="PANTHER" id="PTHR30461">
    <property type="entry name" value="DNA-INVERTASE FROM LAMBDOID PROPHAGE"/>
    <property type="match status" value="1"/>
</dbReference>
<dbReference type="PROSITE" id="PS51737">
    <property type="entry name" value="RECOMBINASE_DNA_BIND"/>
    <property type="match status" value="1"/>
</dbReference>
<dbReference type="Proteomes" id="UP001597526">
    <property type="component" value="Unassembled WGS sequence"/>
</dbReference>
<feature type="coiled-coil region" evidence="1">
    <location>
        <begin position="364"/>
        <end position="433"/>
    </location>
</feature>
<dbReference type="InterPro" id="IPR011109">
    <property type="entry name" value="DNA_bind_recombinase_dom"/>
</dbReference>
<feature type="domain" description="Recombinase" evidence="2">
    <location>
        <begin position="160"/>
        <end position="285"/>
    </location>
</feature>
<dbReference type="Pfam" id="PF00239">
    <property type="entry name" value="Resolvase"/>
    <property type="match status" value="1"/>
</dbReference>
<dbReference type="InterPro" id="IPR050639">
    <property type="entry name" value="SSR_resolvase"/>
</dbReference>
<dbReference type="InterPro" id="IPR038109">
    <property type="entry name" value="DNA_bind_recomb_sf"/>
</dbReference>
<dbReference type="InterPro" id="IPR006119">
    <property type="entry name" value="Resolv_N"/>
</dbReference>
<organism evidence="3 4">
    <name type="scientific">Croceitalea marina</name>
    <dbReference type="NCBI Taxonomy" id="1775166"/>
    <lineage>
        <taxon>Bacteria</taxon>
        <taxon>Pseudomonadati</taxon>
        <taxon>Bacteroidota</taxon>
        <taxon>Flavobacteriia</taxon>
        <taxon>Flavobacteriales</taxon>
        <taxon>Flavobacteriaceae</taxon>
        <taxon>Croceitalea</taxon>
    </lineage>
</organism>
<gene>
    <name evidence="3" type="ORF">ACFSQJ_19365</name>
</gene>
<dbReference type="Pfam" id="PF13408">
    <property type="entry name" value="Zn_ribbon_recom"/>
    <property type="match status" value="1"/>
</dbReference>
<dbReference type="EMBL" id="JBHULB010000083">
    <property type="protein sequence ID" value="MFD2589093.1"/>
    <property type="molecule type" value="Genomic_DNA"/>
</dbReference>
<dbReference type="Gene3D" id="3.90.1750.20">
    <property type="entry name" value="Putative Large Serine Recombinase, Chain B, Domain 2"/>
    <property type="match status" value="1"/>
</dbReference>
<dbReference type="SUPFAM" id="SSF53041">
    <property type="entry name" value="Resolvase-like"/>
    <property type="match status" value="1"/>
</dbReference>
<evidence type="ECO:0000313" key="4">
    <source>
        <dbReference type="Proteomes" id="UP001597526"/>
    </source>
</evidence>
<keyword evidence="1" id="KW-0175">Coiled coil</keyword>
<protein>
    <submittedName>
        <fullName evidence="3">Recombinase family protein</fullName>
    </submittedName>
</protein>
<evidence type="ECO:0000259" key="2">
    <source>
        <dbReference type="PROSITE" id="PS51737"/>
    </source>
</evidence>
<evidence type="ECO:0000313" key="3">
    <source>
        <dbReference type="EMBL" id="MFD2589093.1"/>
    </source>
</evidence>